<dbReference type="RefSeq" id="WP_120354334.1">
    <property type="nucleotide sequence ID" value="NZ_RAQO01000004.1"/>
</dbReference>
<dbReference type="Pfam" id="PF00248">
    <property type="entry name" value="Aldo_ket_red"/>
    <property type="match status" value="1"/>
</dbReference>
<accession>A0A420EI41</accession>
<keyword evidence="4" id="KW-1185">Reference proteome</keyword>
<dbReference type="CDD" id="cd19086">
    <property type="entry name" value="AKR_AKR11C1"/>
    <property type="match status" value="1"/>
</dbReference>
<dbReference type="GO" id="GO:0016491">
    <property type="term" value="F:oxidoreductase activity"/>
    <property type="evidence" value="ECO:0007669"/>
    <property type="project" value="UniProtKB-KW"/>
</dbReference>
<evidence type="ECO:0000259" key="2">
    <source>
        <dbReference type="Pfam" id="PF00248"/>
    </source>
</evidence>
<dbReference type="PANTHER" id="PTHR43364:SF4">
    <property type="entry name" value="NAD(P)-LINKED OXIDOREDUCTASE SUPERFAMILY PROTEIN"/>
    <property type="match status" value="1"/>
</dbReference>
<dbReference type="AlphaFoldDB" id="A0A420EI41"/>
<protein>
    <submittedName>
        <fullName evidence="3">Aldo/keto reductase</fullName>
    </submittedName>
</protein>
<keyword evidence="1" id="KW-0560">Oxidoreductase</keyword>
<evidence type="ECO:0000313" key="3">
    <source>
        <dbReference type="EMBL" id="RKF20330.1"/>
    </source>
</evidence>
<dbReference type="InterPro" id="IPR023210">
    <property type="entry name" value="NADP_OxRdtase_dom"/>
</dbReference>
<dbReference type="EMBL" id="RAQO01000004">
    <property type="protein sequence ID" value="RKF20330.1"/>
    <property type="molecule type" value="Genomic_DNA"/>
</dbReference>
<dbReference type="SUPFAM" id="SSF51430">
    <property type="entry name" value="NAD(P)-linked oxidoreductase"/>
    <property type="match status" value="1"/>
</dbReference>
<dbReference type="OrthoDB" id="9772407at2"/>
<dbReference type="Gene3D" id="3.20.20.100">
    <property type="entry name" value="NADP-dependent oxidoreductase domain"/>
    <property type="match status" value="1"/>
</dbReference>
<feature type="domain" description="NADP-dependent oxidoreductase" evidence="2">
    <location>
        <begin position="33"/>
        <end position="320"/>
    </location>
</feature>
<dbReference type="InterPro" id="IPR050523">
    <property type="entry name" value="AKR_Detox_Biosynth"/>
</dbReference>
<dbReference type="Proteomes" id="UP000286482">
    <property type="component" value="Unassembled WGS sequence"/>
</dbReference>
<evidence type="ECO:0000313" key="4">
    <source>
        <dbReference type="Proteomes" id="UP000286482"/>
    </source>
</evidence>
<sequence>MQTRQIGPWQVSPLGMGCWAIAGPFWDGENPLGWGEVDDSVSIQAIHAGLDAGINFMDTADLYGAGHSERVIAKALQGKRDQVILATKFGNTFDESSKQITGQAWDRDYIQSAVDASLRRLETDYIDLLWFHINDFAADEAQEVALSLEAMVASGKIRKFGWSTDYPERAAVFAKHKNCVGFQFEFNVVTPSPMPAYCDQHDFAGVIRGPLGMGLLSGKYQNAQVLSPKDIRSVSPDWMKYFDNGLAKPILVKKIDAIGEILRSEGRSSVQGALAWIWATSPRLIPIPGFRNTKQITETAAAMEYGPLSAEQMAEITRLLKD</sequence>
<evidence type="ECO:0000256" key="1">
    <source>
        <dbReference type="ARBA" id="ARBA00023002"/>
    </source>
</evidence>
<name>A0A420EI41_9ALTE</name>
<dbReference type="GO" id="GO:0005829">
    <property type="term" value="C:cytosol"/>
    <property type="evidence" value="ECO:0007669"/>
    <property type="project" value="TreeGrafter"/>
</dbReference>
<proteinExistence type="predicted"/>
<dbReference type="PANTHER" id="PTHR43364">
    <property type="entry name" value="NADH-SPECIFIC METHYLGLYOXAL REDUCTASE-RELATED"/>
    <property type="match status" value="1"/>
</dbReference>
<dbReference type="PROSITE" id="PS51257">
    <property type="entry name" value="PROKAR_LIPOPROTEIN"/>
    <property type="match status" value="1"/>
</dbReference>
<dbReference type="InterPro" id="IPR036812">
    <property type="entry name" value="NAD(P)_OxRdtase_dom_sf"/>
</dbReference>
<organism evidence="3 4">
    <name type="scientific">Alginatibacterium sediminis</name>
    <dbReference type="NCBI Taxonomy" id="2164068"/>
    <lineage>
        <taxon>Bacteria</taxon>
        <taxon>Pseudomonadati</taxon>
        <taxon>Pseudomonadota</taxon>
        <taxon>Gammaproteobacteria</taxon>
        <taxon>Alteromonadales</taxon>
        <taxon>Alteromonadaceae</taxon>
        <taxon>Alginatibacterium</taxon>
    </lineage>
</organism>
<reference evidence="3 4" key="1">
    <citation type="submission" date="2018-09" db="EMBL/GenBank/DDBJ databases">
        <authorList>
            <person name="Wang Z."/>
        </authorList>
    </citation>
    <scope>NUCLEOTIDE SEQUENCE [LARGE SCALE GENOMIC DNA]</scope>
    <source>
        <strain evidence="3 4">ALS 81</strain>
    </source>
</reference>
<gene>
    <name evidence="3" type="ORF">DBZ36_07780</name>
</gene>
<comment type="caution">
    <text evidence="3">The sequence shown here is derived from an EMBL/GenBank/DDBJ whole genome shotgun (WGS) entry which is preliminary data.</text>
</comment>